<sequence>MRLTMTDKTEIKQIIASLSDEDHAKIDKIVERLCVNFYPVLNMLEDHKPDEFTKQAVEWLGEDDCNYQDFAMTVMWDIFRPRVEVEYAIGIFLRRHTFEDAA</sequence>
<dbReference type="RefSeq" id="WP_129324759.1">
    <property type="nucleotide sequence ID" value="NZ_QJSL01000017.1"/>
</dbReference>
<reference evidence="1 2" key="1">
    <citation type="submission" date="2018-06" db="EMBL/GenBank/DDBJ databases">
        <title>Carbapenemase-producing Enterobacteriaceae present in wastewater treatment plant effluent and nearby surface waters in the US.</title>
        <authorList>
            <person name="Mathys D.A."/>
            <person name="Mollenkopf D.F."/>
            <person name="Feicht S.M."/>
            <person name="Adams R.J."/>
            <person name="Albers A.L."/>
            <person name="Grooters S.V."/>
            <person name="Stuever D.M."/>
            <person name="Daniels J.B."/>
            <person name="Wittum T.E."/>
        </authorList>
    </citation>
    <scope>NUCLEOTIDE SEQUENCE [LARGE SCALE GENOMIC DNA]</scope>
    <source>
        <strain evidence="1 2">GEO_4_Eff_A</strain>
    </source>
</reference>
<evidence type="ECO:0000313" key="2">
    <source>
        <dbReference type="Proteomes" id="UP000290875"/>
    </source>
</evidence>
<proteinExistence type="predicted"/>
<organism evidence="1 2">
    <name type="scientific">Enterobacter cloacae</name>
    <dbReference type="NCBI Taxonomy" id="550"/>
    <lineage>
        <taxon>Bacteria</taxon>
        <taxon>Pseudomonadati</taxon>
        <taxon>Pseudomonadota</taxon>
        <taxon>Gammaproteobacteria</taxon>
        <taxon>Enterobacterales</taxon>
        <taxon>Enterobacteriaceae</taxon>
        <taxon>Enterobacter</taxon>
        <taxon>Enterobacter cloacae complex</taxon>
    </lineage>
</organism>
<name>A0A4Q2E8A1_ENTCL</name>
<accession>A0A4Q2E8A1</accession>
<protein>
    <submittedName>
        <fullName evidence="1">Uncharacterized protein</fullName>
    </submittedName>
</protein>
<dbReference type="EMBL" id="QJSL01000017">
    <property type="protein sequence ID" value="RXW27765.1"/>
    <property type="molecule type" value="Genomic_DNA"/>
</dbReference>
<evidence type="ECO:0000313" key="1">
    <source>
        <dbReference type="EMBL" id="RXW27765.1"/>
    </source>
</evidence>
<dbReference type="AlphaFoldDB" id="A0A4Q2E8A1"/>
<comment type="caution">
    <text evidence="1">The sequence shown here is derived from an EMBL/GenBank/DDBJ whole genome shotgun (WGS) entry which is preliminary data.</text>
</comment>
<gene>
    <name evidence="1" type="ORF">DM877_17975</name>
</gene>
<dbReference type="Proteomes" id="UP000290875">
    <property type="component" value="Unassembled WGS sequence"/>
</dbReference>